<dbReference type="RefSeq" id="WP_109657338.1">
    <property type="nucleotide sequence ID" value="NZ_CP029145.1"/>
</dbReference>
<evidence type="ECO:0000259" key="6">
    <source>
        <dbReference type="Pfam" id="PF00724"/>
    </source>
</evidence>
<evidence type="ECO:0000256" key="5">
    <source>
        <dbReference type="ARBA" id="ARBA00023002"/>
    </source>
</evidence>
<reference evidence="8" key="1">
    <citation type="submission" date="2018-04" db="EMBL/GenBank/DDBJ databases">
        <title>Complete genome of Antarctic heterotrophic bacterium Hymenobacter nivis.</title>
        <authorList>
            <person name="Terashima M."/>
        </authorList>
    </citation>
    <scope>NUCLEOTIDE SEQUENCE [LARGE SCALE GENOMIC DNA]</scope>
    <source>
        <strain evidence="8">NBRC 111535</strain>
    </source>
</reference>
<keyword evidence="2" id="KW-0285">Flavoprotein</keyword>
<name>A0A2Z3GRE9_9BACT</name>
<dbReference type="PANTHER" id="PTHR43303">
    <property type="entry name" value="NADPH DEHYDROGENASE C23G7.10C-RELATED"/>
    <property type="match status" value="1"/>
</dbReference>
<evidence type="ECO:0000256" key="3">
    <source>
        <dbReference type="ARBA" id="ARBA00022643"/>
    </source>
</evidence>
<evidence type="ECO:0000256" key="1">
    <source>
        <dbReference type="ARBA" id="ARBA00001917"/>
    </source>
</evidence>
<dbReference type="CDD" id="cd02932">
    <property type="entry name" value="OYE_YqiM_FMN"/>
    <property type="match status" value="1"/>
</dbReference>
<dbReference type="PANTHER" id="PTHR43303:SF4">
    <property type="entry name" value="NADPH DEHYDROGENASE C23G7.10C-RELATED"/>
    <property type="match status" value="1"/>
</dbReference>
<protein>
    <submittedName>
        <fullName evidence="7">Oxidoreductase</fullName>
    </submittedName>
</protein>
<dbReference type="Gene3D" id="3.20.20.70">
    <property type="entry name" value="Aldolase class I"/>
    <property type="match status" value="1"/>
</dbReference>
<dbReference type="Pfam" id="PF00724">
    <property type="entry name" value="Oxidored_FMN"/>
    <property type="match status" value="1"/>
</dbReference>
<proteinExistence type="predicted"/>
<dbReference type="InterPro" id="IPR044152">
    <property type="entry name" value="YqjM-like"/>
</dbReference>
<gene>
    <name evidence="7" type="ORF">DDQ68_16795</name>
</gene>
<comment type="cofactor">
    <cofactor evidence="1">
        <name>FMN</name>
        <dbReference type="ChEBI" id="CHEBI:58210"/>
    </cofactor>
</comment>
<dbReference type="Proteomes" id="UP000245999">
    <property type="component" value="Chromosome"/>
</dbReference>
<sequence>MPSLFDSFALRGVTLKNRLVVSPMCEYSSIDGFANDWHLVHLGSRAVGGAGLVICEAAAVSPEGRITPDDLGIWKDEHVDFLRRINTFIVAQGSVPGIQLAHAGRKASTYTSWKGSGAVPVFFGGWQVVGPGDAPFNYDYPQPMALDAAGIQKVIADFRAATVRALAAGFQIIEIHAAHGYLLHEFYSPLSNQRTDEYGGSFENRIRLTVEVVRAVGALLPNHLPLLVRISATDWTKGGWTIEDSVELAKVLKAEGADLIDTSTGGNVPHASIPSAPGYQVEFAERIRREAGVATGAVGLITTAAQAEEIVASGQADLVLLAREELRDPYFPLHAAHELGADVAWPVQYERAKPRQAPS</sequence>
<evidence type="ECO:0000313" key="8">
    <source>
        <dbReference type="Proteomes" id="UP000245999"/>
    </source>
</evidence>
<keyword evidence="8" id="KW-1185">Reference proteome</keyword>
<dbReference type="KEGG" id="hnv:DDQ68_16795"/>
<evidence type="ECO:0000256" key="4">
    <source>
        <dbReference type="ARBA" id="ARBA00022857"/>
    </source>
</evidence>
<dbReference type="InterPro" id="IPR001155">
    <property type="entry name" value="OxRdtase_FMN_N"/>
</dbReference>
<feature type="domain" description="NADH:flavin oxidoreductase/NADH oxidase N-terminal" evidence="6">
    <location>
        <begin position="3"/>
        <end position="339"/>
    </location>
</feature>
<accession>A0A2Z3GRE9</accession>
<dbReference type="OrthoDB" id="9772736at2"/>
<evidence type="ECO:0000256" key="2">
    <source>
        <dbReference type="ARBA" id="ARBA00022630"/>
    </source>
</evidence>
<dbReference type="EMBL" id="CP029145">
    <property type="protein sequence ID" value="AWM34297.1"/>
    <property type="molecule type" value="Genomic_DNA"/>
</dbReference>
<organism evidence="7 8">
    <name type="scientific">Hymenobacter nivis</name>
    <dbReference type="NCBI Taxonomy" id="1850093"/>
    <lineage>
        <taxon>Bacteria</taxon>
        <taxon>Pseudomonadati</taxon>
        <taxon>Bacteroidota</taxon>
        <taxon>Cytophagia</taxon>
        <taxon>Cytophagales</taxon>
        <taxon>Hymenobacteraceae</taxon>
        <taxon>Hymenobacter</taxon>
    </lineage>
</organism>
<dbReference type="GO" id="GO:0050661">
    <property type="term" value="F:NADP binding"/>
    <property type="evidence" value="ECO:0007669"/>
    <property type="project" value="InterPro"/>
</dbReference>
<keyword evidence="4" id="KW-0521">NADP</keyword>
<dbReference type="InterPro" id="IPR013785">
    <property type="entry name" value="Aldolase_TIM"/>
</dbReference>
<evidence type="ECO:0000313" key="7">
    <source>
        <dbReference type="EMBL" id="AWM34297.1"/>
    </source>
</evidence>
<keyword evidence="5" id="KW-0560">Oxidoreductase</keyword>
<dbReference type="SUPFAM" id="SSF51395">
    <property type="entry name" value="FMN-linked oxidoreductases"/>
    <property type="match status" value="1"/>
</dbReference>
<dbReference type="GO" id="GO:0003959">
    <property type="term" value="F:NADPH dehydrogenase activity"/>
    <property type="evidence" value="ECO:0007669"/>
    <property type="project" value="InterPro"/>
</dbReference>
<keyword evidence="3" id="KW-0288">FMN</keyword>
<dbReference type="GO" id="GO:0010181">
    <property type="term" value="F:FMN binding"/>
    <property type="evidence" value="ECO:0007669"/>
    <property type="project" value="InterPro"/>
</dbReference>
<dbReference type="AlphaFoldDB" id="A0A2Z3GRE9"/>